<sequence length="213" mass="24524">MDKIKVMLVEDDPDWIKVMANYLNNEEDICVTATATNKNEAVILASNLKVDIILMDINLDGNKYDGIYAAAEINMVNEAKIIMLTSLHEKDIIIDSFTAGAINYISKRDFTQIPNTIRSSLRQFNPMEVLLNEYGRLKEEEQLNSLSISEKEVFKLLAKGYTNSQIEKELYKSRSTLKNQINKIYKKIGVFYVVDFTELNEYNYWCNNEAYAS</sequence>
<dbReference type="InterPro" id="IPR058245">
    <property type="entry name" value="NreC/VraR/RcsB-like_REC"/>
</dbReference>
<evidence type="ECO:0000259" key="8">
    <source>
        <dbReference type="PROSITE" id="PS50110"/>
    </source>
</evidence>
<dbReference type="Proteomes" id="UP000036923">
    <property type="component" value="Unassembled WGS sequence"/>
</dbReference>
<dbReference type="GO" id="GO:0000160">
    <property type="term" value="P:phosphorelay signal transduction system"/>
    <property type="evidence" value="ECO:0007669"/>
    <property type="project" value="InterPro"/>
</dbReference>
<dbReference type="Pfam" id="PF00196">
    <property type="entry name" value="GerE"/>
    <property type="match status" value="1"/>
</dbReference>
<dbReference type="InterPro" id="IPR039420">
    <property type="entry name" value="WalR-like"/>
</dbReference>
<dbReference type="InterPro" id="IPR011006">
    <property type="entry name" value="CheY-like_superfamily"/>
</dbReference>
<dbReference type="InterPro" id="IPR000792">
    <property type="entry name" value="Tscrpt_reg_LuxR_C"/>
</dbReference>
<dbReference type="CDD" id="cd06170">
    <property type="entry name" value="LuxR_C_like"/>
    <property type="match status" value="1"/>
</dbReference>
<keyword evidence="2 7" id="KW-0597">Phosphoprotein</keyword>
<feature type="domain" description="Response regulatory" evidence="8">
    <location>
        <begin position="5"/>
        <end position="122"/>
    </location>
</feature>
<dbReference type="GO" id="GO:0003677">
    <property type="term" value="F:DNA binding"/>
    <property type="evidence" value="ECO:0007669"/>
    <property type="project" value="UniProtKB-KW"/>
</dbReference>
<evidence type="ECO:0000256" key="7">
    <source>
        <dbReference type="PROSITE-ProRule" id="PRU00169"/>
    </source>
</evidence>
<evidence type="ECO:0000256" key="3">
    <source>
        <dbReference type="ARBA" id="ARBA00023015"/>
    </source>
</evidence>
<evidence type="ECO:0000256" key="4">
    <source>
        <dbReference type="ARBA" id="ARBA00023125"/>
    </source>
</evidence>
<keyword evidence="4" id="KW-0238">DNA-binding</keyword>
<proteinExistence type="predicted"/>
<reference evidence="10" key="1">
    <citation type="submission" date="2015-07" db="EMBL/GenBank/DDBJ databases">
        <title>Near-Complete Genome Sequence of the Cellulolytic Bacterium Bacteroides (Pseudobacteroides) cellulosolvens ATCC 35603.</title>
        <authorList>
            <person name="Dassa B."/>
            <person name="Utturkar S.M."/>
            <person name="Klingeman D.M."/>
            <person name="Hurt R.A."/>
            <person name="Keller M."/>
            <person name="Xu J."/>
            <person name="Reddy Y.H.K."/>
            <person name="Borovok I."/>
            <person name="Grinberg I.R."/>
            <person name="Lamed R."/>
            <person name="Zhivin O."/>
            <person name="Bayer E.A."/>
            <person name="Brown S.D."/>
        </authorList>
    </citation>
    <scope>NUCLEOTIDE SEQUENCE [LARGE SCALE GENOMIC DNA]</scope>
    <source>
        <strain evidence="10">DSM 2933</strain>
    </source>
</reference>
<dbReference type="Pfam" id="PF00072">
    <property type="entry name" value="Response_reg"/>
    <property type="match status" value="1"/>
</dbReference>
<comment type="function">
    <text evidence="6">May play the central regulatory role in sporulation. It may be an element of the effector pathway responsible for the activation of sporulation genes in response to nutritional stress. Spo0A may act in concert with spo0H (a sigma factor) to control the expression of some genes that are critical to the sporulation process.</text>
</comment>
<gene>
    <name evidence="9" type="ORF">Bccel_1812</name>
</gene>
<dbReference type="AlphaFoldDB" id="A0A0L6JMD0"/>
<dbReference type="GO" id="GO:0006355">
    <property type="term" value="P:regulation of DNA-templated transcription"/>
    <property type="evidence" value="ECO:0007669"/>
    <property type="project" value="InterPro"/>
</dbReference>
<feature type="modified residue" description="4-aspartylphosphate" evidence="7">
    <location>
        <position position="56"/>
    </location>
</feature>
<evidence type="ECO:0000256" key="1">
    <source>
        <dbReference type="ARBA" id="ARBA00018672"/>
    </source>
</evidence>
<dbReference type="RefSeq" id="WP_050753287.1">
    <property type="nucleotide sequence ID" value="NZ_JQKC01000006.1"/>
</dbReference>
<dbReference type="eggNOG" id="COG2197">
    <property type="taxonomic scope" value="Bacteria"/>
</dbReference>
<evidence type="ECO:0000313" key="10">
    <source>
        <dbReference type="Proteomes" id="UP000036923"/>
    </source>
</evidence>
<comment type="caution">
    <text evidence="9">The sequence shown here is derived from an EMBL/GenBank/DDBJ whole genome shotgun (WGS) entry which is preliminary data.</text>
</comment>
<keyword evidence="5" id="KW-0804">Transcription</keyword>
<protein>
    <recommendedName>
        <fullName evidence="1">Stage 0 sporulation protein A homolog</fullName>
    </recommendedName>
</protein>
<dbReference type="SUPFAM" id="SSF46894">
    <property type="entry name" value="C-terminal effector domain of the bipartite response regulators"/>
    <property type="match status" value="1"/>
</dbReference>
<evidence type="ECO:0000256" key="5">
    <source>
        <dbReference type="ARBA" id="ARBA00023163"/>
    </source>
</evidence>
<dbReference type="EMBL" id="LGTC01000001">
    <property type="protein sequence ID" value="KNY26547.1"/>
    <property type="molecule type" value="Genomic_DNA"/>
</dbReference>
<dbReference type="PROSITE" id="PS50110">
    <property type="entry name" value="RESPONSE_REGULATORY"/>
    <property type="match status" value="1"/>
</dbReference>
<name>A0A0L6JMD0_9FIRM</name>
<keyword evidence="3" id="KW-0805">Transcription regulation</keyword>
<dbReference type="Gene3D" id="3.40.50.2300">
    <property type="match status" value="1"/>
</dbReference>
<organism evidence="9 10">
    <name type="scientific">Pseudobacteroides cellulosolvens ATCC 35603 = DSM 2933</name>
    <dbReference type="NCBI Taxonomy" id="398512"/>
    <lineage>
        <taxon>Bacteria</taxon>
        <taxon>Bacillati</taxon>
        <taxon>Bacillota</taxon>
        <taxon>Clostridia</taxon>
        <taxon>Eubacteriales</taxon>
        <taxon>Oscillospiraceae</taxon>
        <taxon>Pseudobacteroides</taxon>
    </lineage>
</organism>
<accession>A0A0L6JMD0</accession>
<evidence type="ECO:0000256" key="6">
    <source>
        <dbReference type="ARBA" id="ARBA00024867"/>
    </source>
</evidence>
<dbReference type="CDD" id="cd17535">
    <property type="entry name" value="REC_NarL-like"/>
    <property type="match status" value="1"/>
</dbReference>
<dbReference type="SMART" id="SM00448">
    <property type="entry name" value="REC"/>
    <property type="match status" value="1"/>
</dbReference>
<dbReference type="PRINTS" id="PR00038">
    <property type="entry name" value="HTHLUXR"/>
</dbReference>
<keyword evidence="10" id="KW-1185">Reference proteome</keyword>
<dbReference type="PANTHER" id="PTHR43214:SF43">
    <property type="entry name" value="TWO-COMPONENT RESPONSE REGULATOR"/>
    <property type="match status" value="1"/>
</dbReference>
<dbReference type="STRING" id="398512.Bccel_1812"/>
<dbReference type="InterPro" id="IPR001789">
    <property type="entry name" value="Sig_transdc_resp-reg_receiver"/>
</dbReference>
<dbReference type="InterPro" id="IPR016032">
    <property type="entry name" value="Sig_transdc_resp-reg_C-effctor"/>
</dbReference>
<dbReference type="SMART" id="SM00421">
    <property type="entry name" value="HTH_LUXR"/>
    <property type="match status" value="1"/>
</dbReference>
<evidence type="ECO:0000256" key="2">
    <source>
        <dbReference type="ARBA" id="ARBA00022553"/>
    </source>
</evidence>
<dbReference type="SUPFAM" id="SSF52172">
    <property type="entry name" value="CheY-like"/>
    <property type="match status" value="1"/>
</dbReference>
<dbReference type="PANTHER" id="PTHR43214">
    <property type="entry name" value="TWO-COMPONENT RESPONSE REGULATOR"/>
    <property type="match status" value="1"/>
</dbReference>
<dbReference type="OrthoDB" id="9779069at2"/>
<evidence type="ECO:0000313" key="9">
    <source>
        <dbReference type="EMBL" id="KNY26547.1"/>
    </source>
</evidence>